<evidence type="ECO:0000259" key="2">
    <source>
        <dbReference type="Pfam" id="PF00535"/>
    </source>
</evidence>
<reference evidence="3" key="1">
    <citation type="submission" date="2020-09" db="EMBL/GenBank/DDBJ databases">
        <title>A novel bacterium of genus Hazenella, isolated from South China Sea.</title>
        <authorList>
            <person name="Huang H."/>
            <person name="Mo K."/>
            <person name="Hu Y."/>
        </authorList>
    </citation>
    <scope>NUCLEOTIDE SEQUENCE</scope>
    <source>
        <strain evidence="3">IB182357</strain>
    </source>
</reference>
<feature type="domain" description="Glycosyltransferase 2-like" evidence="2">
    <location>
        <begin position="5"/>
        <end position="172"/>
    </location>
</feature>
<dbReference type="SUPFAM" id="SSF53448">
    <property type="entry name" value="Nucleotide-diphospho-sugar transferases"/>
    <property type="match status" value="2"/>
</dbReference>
<dbReference type="SUPFAM" id="SSF48452">
    <property type="entry name" value="TPR-like"/>
    <property type="match status" value="1"/>
</dbReference>
<organism evidence="3 4">
    <name type="scientific">Polycladospora coralii</name>
    <dbReference type="NCBI Taxonomy" id="2771432"/>
    <lineage>
        <taxon>Bacteria</taxon>
        <taxon>Bacillati</taxon>
        <taxon>Bacillota</taxon>
        <taxon>Bacilli</taxon>
        <taxon>Bacillales</taxon>
        <taxon>Thermoactinomycetaceae</taxon>
        <taxon>Polycladospora</taxon>
    </lineage>
</organism>
<proteinExistence type="predicted"/>
<dbReference type="InterPro" id="IPR029044">
    <property type="entry name" value="Nucleotide-diphossugar_trans"/>
</dbReference>
<dbReference type="RefSeq" id="WP_191139799.1">
    <property type="nucleotide sequence ID" value="NZ_JACXAG020000004.1"/>
</dbReference>
<sequence>MKKTSIIILTHNEYEQTKRCLDGIRAHTPEPIEIIIVDNGSTDQTRAYLNKQSDLNVIYNDQNEGFPKGCNQGIQQATGDYLLFLNNDTVVTPQWLHYMLDVFERHPHAGIVGPMSNHVSGPFQSIPASYRELTDLDHFARSHSAQNRGLVREVKRLTGICMLVRKEVISEVGFFDEQFGIGTYEDDDFCWRVVEKGYSLFVALDVFIHHEGNTTFSQLGRETLAQTLQRNQQLFQQKWGNRADDRFQLVSPITISLCLIVKNEEEVLGRCLDSIHELVDEINIIDTGSTDRTKEIAQYYTERIFDFEWIDDFAAARNYAFDQARCEYILWLDADDYFTAENRMRFRQLRKQLDLSVDAVSMPYELSYDDDGNVSFSVRRHRLVKRLNGYRWHGVVHEYLEVGGHILQSDVAVRHSSVEHDSDRNLRIYEKQIQNGQTLSPRDQYYYGNELREHQKFEEAIEIYQCFITERAGWVEDTLSACGYIYDCYQALDRADEGVSYLFHSFHYAPPRGEICCRLGYYFMNKDQYESAIYWFTAATQLEPPDTGFVNMDCYTWLPHIQLCVCYDHIRDFKKAYEHNEQARQYRPKDPSVLHNKAYFEKQLDLQNT</sequence>
<dbReference type="Pfam" id="PF00535">
    <property type="entry name" value="Glycos_transf_2"/>
    <property type="match status" value="2"/>
</dbReference>
<dbReference type="InterPro" id="IPR011990">
    <property type="entry name" value="TPR-like_helical_dom_sf"/>
</dbReference>
<dbReference type="PANTHER" id="PTHR43630:SF2">
    <property type="entry name" value="GLYCOSYLTRANSFERASE"/>
    <property type="match status" value="1"/>
</dbReference>
<evidence type="ECO:0000256" key="1">
    <source>
        <dbReference type="PROSITE-ProRule" id="PRU00339"/>
    </source>
</evidence>
<protein>
    <submittedName>
        <fullName evidence="3">Glycosyltransferase</fullName>
    </submittedName>
</protein>
<name>A0A926NBA2_9BACL</name>
<accession>A0A926NBA2</accession>
<feature type="repeat" description="TPR" evidence="1">
    <location>
        <begin position="513"/>
        <end position="546"/>
    </location>
</feature>
<dbReference type="AlphaFoldDB" id="A0A926NBA2"/>
<dbReference type="EMBL" id="JACXAH010000015">
    <property type="protein sequence ID" value="MBD1373017.1"/>
    <property type="molecule type" value="Genomic_DNA"/>
</dbReference>
<comment type="caution">
    <text evidence="3">The sequence shown here is derived from an EMBL/GenBank/DDBJ whole genome shotgun (WGS) entry which is preliminary data.</text>
</comment>
<keyword evidence="4" id="KW-1185">Reference proteome</keyword>
<dbReference type="SMART" id="SM00028">
    <property type="entry name" value="TPR"/>
    <property type="match status" value="2"/>
</dbReference>
<dbReference type="CDD" id="cd04186">
    <property type="entry name" value="GT_2_like_c"/>
    <property type="match status" value="1"/>
</dbReference>
<dbReference type="Proteomes" id="UP000661691">
    <property type="component" value="Unassembled WGS sequence"/>
</dbReference>
<dbReference type="PROSITE" id="PS50005">
    <property type="entry name" value="TPR"/>
    <property type="match status" value="1"/>
</dbReference>
<dbReference type="Gene3D" id="1.25.40.10">
    <property type="entry name" value="Tetratricopeptide repeat domain"/>
    <property type="match status" value="1"/>
</dbReference>
<evidence type="ECO:0000313" key="4">
    <source>
        <dbReference type="Proteomes" id="UP000661691"/>
    </source>
</evidence>
<dbReference type="InterPro" id="IPR001173">
    <property type="entry name" value="Glyco_trans_2-like"/>
</dbReference>
<dbReference type="InterPro" id="IPR019734">
    <property type="entry name" value="TPR_rpt"/>
</dbReference>
<evidence type="ECO:0000313" key="3">
    <source>
        <dbReference type="EMBL" id="MBD1373017.1"/>
    </source>
</evidence>
<dbReference type="CDD" id="cd02511">
    <property type="entry name" value="Beta4Glucosyltransferase"/>
    <property type="match status" value="1"/>
</dbReference>
<keyword evidence="1" id="KW-0802">TPR repeat</keyword>
<feature type="domain" description="Glycosyltransferase 2-like" evidence="2">
    <location>
        <begin position="256"/>
        <end position="341"/>
    </location>
</feature>
<dbReference type="Gene3D" id="3.90.550.10">
    <property type="entry name" value="Spore Coat Polysaccharide Biosynthesis Protein SpsA, Chain A"/>
    <property type="match status" value="2"/>
</dbReference>
<dbReference type="PANTHER" id="PTHR43630">
    <property type="entry name" value="POLY-BETA-1,6-N-ACETYL-D-GLUCOSAMINE SYNTHASE"/>
    <property type="match status" value="1"/>
</dbReference>
<gene>
    <name evidence="3" type="ORF">IC620_11685</name>
</gene>
<dbReference type="GO" id="GO:0016757">
    <property type="term" value="F:glycosyltransferase activity"/>
    <property type="evidence" value="ECO:0007669"/>
    <property type="project" value="UniProtKB-KW"/>
</dbReference>